<organism evidence="2 3">
    <name type="scientific">Diplodia corticola</name>
    <dbReference type="NCBI Taxonomy" id="236234"/>
    <lineage>
        <taxon>Eukaryota</taxon>
        <taxon>Fungi</taxon>
        <taxon>Dikarya</taxon>
        <taxon>Ascomycota</taxon>
        <taxon>Pezizomycotina</taxon>
        <taxon>Dothideomycetes</taxon>
        <taxon>Dothideomycetes incertae sedis</taxon>
        <taxon>Botryosphaeriales</taxon>
        <taxon>Botryosphaeriaceae</taxon>
        <taxon>Diplodia</taxon>
    </lineage>
</organism>
<dbReference type="AlphaFoldDB" id="A0A1J9RPG9"/>
<evidence type="ECO:0000313" key="2">
    <source>
        <dbReference type="EMBL" id="OJD29812.1"/>
    </source>
</evidence>
<evidence type="ECO:0000313" key="3">
    <source>
        <dbReference type="Proteomes" id="UP000183809"/>
    </source>
</evidence>
<accession>A0A1J9RPG9</accession>
<dbReference type="EMBL" id="MNUE01000072">
    <property type="protein sequence ID" value="OJD29812.1"/>
    <property type="molecule type" value="Genomic_DNA"/>
</dbReference>
<keyword evidence="3" id="KW-1185">Reference proteome</keyword>
<dbReference type="OrthoDB" id="3932966at2759"/>
<name>A0A1J9RPG9_9PEZI</name>
<dbReference type="RefSeq" id="XP_020126072.1">
    <property type="nucleotide sequence ID" value="XM_020278862.1"/>
</dbReference>
<evidence type="ECO:0000256" key="1">
    <source>
        <dbReference type="SAM" id="MobiDB-lite"/>
    </source>
</evidence>
<reference evidence="2 3" key="1">
    <citation type="submission" date="2016-10" db="EMBL/GenBank/DDBJ databases">
        <title>Proteomics and genomics reveal pathogen-plant mechanisms compatible with a hemibiotrophic lifestyle of Diplodia corticola.</title>
        <authorList>
            <person name="Fernandes I."/>
            <person name="De Jonge R."/>
            <person name="Van De Peer Y."/>
            <person name="Devreese B."/>
            <person name="Alves A."/>
            <person name="Esteves A.C."/>
        </authorList>
    </citation>
    <scope>NUCLEOTIDE SEQUENCE [LARGE SCALE GENOMIC DNA]</scope>
    <source>
        <strain evidence="2 3">CBS 112549</strain>
    </source>
</reference>
<comment type="caution">
    <text evidence="2">The sequence shown here is derived from an EMBL/GenBank/DDBJ whole genome shotgun (WGS) entry which is preliminary data.</text>
</comment>
<gene>
    <name evidence="2" type="ORF">BKCO1_7200054</name>
</gene>
<feature type="compositionally biased region" description="Basic and acidic residues" evidence="1">
    <location>
        <begin position="9"/>
        <end position="28"/>
    </location>
</feature>
<dbReference type="Proteomes" id="UP000183809">
    <property type="component" value="Unassembled WGS sequence"/>
</dbReference>
<proteinExistence type="predicted"/>
<feature type="region of interest" description="Disordered" evidence="1">
    <location>
        <begin position="1"/>
        <end position="29"/>
    </location>
</feature>
<protein>
    <submittedName>
        <fullName evidence="2">Uncharacterized protein</fullName>
    </submittedName>
</protein>
<dbReference type="GeneID" id="31019123"/>
<sequence length="425" mass="48803">MAEATQLAIEHRPSPHLHERTSTHRSRSEATLLGLPTEIRLYIFAYLLPDKGDHWDRCACHNSEKDDCELSVPQQREEPCGYLAVMLSCRTVFNEAVDMLYKPFVGSGGTGGAVPHLFVDADTILMTGYPQMFCRTHLTYRDGTAGVFQRIRKLHIVIESKLSDLSYACDCCEWRYFDPKMSLRPFGLDDKSQALDNVRWLAEQLSGSDGFDQLAITMRWDRDDEVDEDDLPELLDSRLMMKPFKALRNVKELKIGGLGTFIEELVERAEIEDDTIDAWKEILEYKNEMRVILGSNAPVNENPIPLSTWLSFKQIAKRLMEFAPQVGAQKFVERASKAMNSQDKKVFQRALNELFSAWKDEQKQRKRIATQFSELRQATFLDIPAGKRKEDDPDGILESSPFSWANRCIDKEDRAYINFLQSINK</sequence>